<dbReference type="Gene3D" id="3.60.20.10">
    <property type="entry name" value="Glutamine Phosphoribosylpyrophosphate, subunit 1, domain 1"/>
    <property type="match status" value="1"/>
</dbReference>
<name>A0A6J6RSV5_9ZZZZ</name>
<dbReference type="AlphaFoldDB" id="A0A6J6RSV5"/>
<organism evidence="1">
    <name type="scientific">freshwater metagenome</name>
    <dbReference type="NCBI Taxonomy" id="449393"/>
    <lineage>
        <taxon>unclassified sequences</taxon>
        <taxon>metagenomes</taxon>
        <taxon>ecological metagenomes</taxon>
    </lineage>
</organism>
<dbReference type="EMBL" id="CAEZXR010000325">
    <property type="protein sequence ID" value="CAB4725653.1"/>
    <property type="molecule type" value="Genomic_DNA"/>
</dbReference>
<evidence type="ECO:0000313" key="1">
    <source>
        <dbReference type="EMBL" id="CAB4725653.1"/>
    </source>
</evidence>
<gene>
    <name evidence="1" type="ORF">UFOPK2579_02277</name>
</gene>
<proteinExistence type="predicted"/>
<accession>A0A6J6RSV5</accession>
<sequence length="68" mass="6948">MYDAADDDSATGGPDVARRIFPTVHVITAEGGRRLSDDEVAAVSTQVIATRMAHPNGPQAPLSSGGVA</sequence>
<dbReference type="InterPro" id="IPR029055">
    <property type="entry name" value="Ntn_hydrolases_N"/>
</dbReference>
<reference evidence="1" key="1">
    <citation type="submission" date="2020-05" db="EMBL/GenBank/DDBJ databases">
        <authorList>
            <person name="Chiriac C."/>
            <person name="Salcher M."/>
            <person name="Ghai R."/>
            <person name="Kavagutti S V."/>
        </authorList>
    </citation>
    <scope>NUCLEOTIDE SEQUENCE</scope>
</reference>
<protein>
    <submittedName>
        <fullName evidence="1">Unannotated protein</fullName>
    </submittedName>
</protein>